<feature type="region of interest" description="Disordered" evidence="1">
    <location>
        <begin position="1"/>
        <end position="30"/>
    </location>
</feature>
<name>A0A834SU41_9FABA</name>
<gene>
    <name evidence="2" type="ORF">G2W53_035498</name>
</gene>
<protein>
    <submittedName>
        <fullName evidence="2">Nodulin MtN21/EamA-like transporter family protein</fullName>
    </submittedName>
</protein>
<evidence type="ECO:0000313" key="2">
    <source>
        <dbReference type="EMBL" id="KAF7808755.1"/>
    </source>
</evidence>
<feature type="compositionally biased region" description="Low complexity" evidence="1">
    <location>
        <begin position="1"/>
        <end position="11"/>
    </location>
</feature>
<organism evidence="2 3">
    <name type="scientific">Senna tora</name>
    <dbReference type="NCBI Taxonomy" id="362788"/>
    <lineage>
        <taxon>Eukaryota</taxon>
        <taxon>Viridiplantae</taxon>
        <taxon>Streptophyta</taxon>
        <taxon>Embryophyta</taxon>
        <taxon>Tracheophyta</taxon>
        <taxon>Spermatophyta</taxon>
        <taxon>Magnoliopsida</taxon>
        <taxon>eudicotyledons</taxon>
        <taxon>Gunneridae</taxon>
        <taxon>Pentapetalae</taxon>
        <taxon>rosids</taxon>
        <taxon>fabids</taxon>
        <taxon>Fabales</taxon>
        <taxon>Fabaceae</taxon>
        <taxon>Caesalpinioideae</taxon>
        <taxon>Cassia clade</taxon>
        <taxon>Senna</taxon>
    </lineage>
</organism>
<dbReference type="AlphaFoldDB" id="A0A834SU41"/>
<reference evidence="2" key="1">
    <citation type="submission" date="2020-09" db="EMBL/GenBank/DDBJ databases">
        <title>Genome-Enabled Discovery of Anthraquinone Biosynthesis in Senna tora.</title>
        <authorList>
            <person name="Kang S.-H."/>
            <person name="Pandey R.P."/>
            <person name="Lee C.-M."/>
            <person name="Sim J.-S."/>
            <person name="Jeong J.-T."/>
            <person name="Choi B.-S."/>
            <person name="Jung M."/>
            <person name="Ginzburg D."/>
            <person name="Zhao K."/>
            <person name="Won S.Y."/>
            <person name="Oh T.-J."/>
            <person name="Yu Y."/>
            <person name="Kim N.-H."/>
            <person name="Lee O.R."/>
            <person name="Lee T.-H."/>
            <person name="Bashyal P."/>
            <person name="Kim T.-S."/>
            <person name="Lee W.-H."/>
            <person name="Kawkins C."/>
            <person name="Kim C.-K."/>
            <person name="Kim J.S."/>
            <person name="Ahn B.O."/>
            <person name="Rhee S.Y."/>
            <person name="Sohng J.K."/>
        </authorList>
    </citation>
    <scope>NUCLEOTIDE SEQUENCE</scope>
    <source>
        <tissue evidence="2">Leaf</tissue>
    </source>
</reference>
<accession>A0A834SU41</accession>
<feature type="region of interest" description="Disordered" evidence="1">
    <location>
        <begin position="68"/>
        <end position="87"/>
    </location>
</feature>
<comment type="caution">
    <text evidence="2">The sequence shown here is derived from an EMBL/GenBank/DDBJ whole genome shotgun (WGS) entry which is preliminary data.</text>
</comment>
<evidence type="ECO:0000313" key="3">
    <source>
        <dbReference type="Proteomes" id="UP000634136"/>
    </source>
</evidence>
<proteinExistence type="predicted"/>
<dbReference type="Proteomes" id="UP000634136">
    <property type="component" value="Unassembled WGS sequence"/>
</dbReference>
<keyword evidence="3" id="KW-1185">Reference proteome</keyword>
<sequence>MVDSGRSGNCSGRRRRRTETAGEAPMAADSTCSRSTLNTWASGVSLQLMRVLAMAVVSKAKSELGPGTTALVGKSWKGSHRSREKGSKTLVLRPAPKKLGINDIIMIVELLWMSDENGREGSGELRNAQLKLKVKAGDASRVPNCSKIG</sequence>
<dbReference type="OrthoDB" id="786713at2759"/>
<evidence type="ECO:0000256" key="1">
    <source>
        <dbReference type="SAM" id="MobiDB-lite"/>
    </source>
</evidence>
<dbReference type="EMBL" id="JAAIUW010000011">
    <property type="protein sequence ID" value="KAF7808755.1"/>
    <property type="molecule type" value="Genomic_DNA"/>
</dbReference>